<reference evidence="4" key="1">
    <citation type="journal article" date="2022" name="Int. J. Syst. Evol. Microbiol.">
        <title>Pseudomonas aegrilactucae sp. nov. and Pseudomonas morbosilactucae sp. nov., pathogens causing bacterial rot of lettuce in Japan.</title>
        <authorList>
            <person name="Sawada H."/>
            <person name="Fujikawa T."/>
            <person name="Satou M."/>
        </authorList>
    </citation>
    <scope>NUCLEOTIDE SEQUENCE</scope>
    <source>
        <strain evidence="4">0166_1</strain>
    </source>
</reference>
<dbReference type="InterPro" id="IPR052158">
    <property type="entry name" value="INH-QAR"/>
</dbReference>
<evidence type="ECO:0000256" key="2">
    <source>
        <dbReference type="ARBA" id="ARBA00023163"/>
    </source>
</evidence>
<keyword evidence="5" id="KW-1185">Reference proteome</keyword>
<dbReference type="GO" id="GO:0003700">
    <property type="term" value="F:DNA-binding transcription factor activity"/>
    <property type="evidence" value="ECO:0007669"/>
    <property type="project" value="InterPro"/>
</dbReference>
<proteinExistence type="predicted"/>
<dbReference type="EMBL" id="CP087164">
    <property type="protein sequence ID" value="UGS34585.1"/>
    <property type="molecule type" value="Genomic_DNA"/>
</dbReference>
<organism evidence="4 5">
    <name type="scientific">Capillimicrobium parvum</name>
    <dbReference type="NCBI Taxonomy" id="2884022"/>
    <lineage>
        <taxon>Bacteria</taxon>
        <taxon>Bacillati</taxon>
        <taxon>Actinomycetota</taxon>
        <taxon>Thermoleophilia</taxon>
        <taxon>Solirubrobacterales</taxon>
        <taxon>Capillimicrobiaceae</taxon>
        <taxon>Capillimicrobium</taxon>
    </lineage>
</organism>
<dbReference type="InterPro" id="IPR018060">
    <property type="entry name" value="HTH_AraC"/>
</dbReference>
<feature type="domain" description="HTH araC/xylS-type" evidence="3">
    <location>
        <begin position="215"/>
        <end position="313"/>
    </location>
</feature>
<evidence type="ECO:0000256" key="1">
    <source>
        <dbReference type="ARBA" id="ARBA00023015"/>
    </source>
</evidence>
<keyword evidence="1" id="KW-0805">Transcription regulation</keyword>
<accession>A0A9E6XUT6</accession>
<dbReference type="SUPFAM" id="SSF46689">
    <property type="entry name" value="Homeodomain-like"/>
    <property type="match status" value="2"/>
</dbReference>
<evidence type="ECO:0000259" key="3">
    <source>
        <dbReference type="PROSITE" id="PS01124"/>
    </source>
</evidence>
<dbReference type="PANTHER" id="PTHR43130:SF3">
    <property type="entry name" value="HTH-TYPE TRANSCRIPTIONAL REGULATOR RV1931C"/>
    <property type="match status" value="1"/>
</dbReference>
<dbReference type="CDD" id="cd03137">
    <property type="entry name" value="GATase1_AraC_1"/>
    <property type="match status" value="1"/>
</dbReference>
<dbReference type="InterPro" id="IPR002818">
    <property type="entry name" value="DJ-1/PfpI"/>
</dbReference>
<dbReference type="Pfam" id="PF12833">
    <property type="entry name" value="HTH_18"/>
    <property type="match status" value="1"/>
</dbReference>
<dbReference type="InterPro" id="IPR029062">
    <property type="entry name" value="Class_I_gatase-like"/>
</dbReference>
<dbReference type="Proteomes" id="UP001162834">
    <property type="component" value="Chromosome"/>
</dbReference>
<sequence length="328" mass="35215">MTPHRVAVLAFDGMAPFELGVVVEVFGLPRPELDIEPYALDVCAERLEPLEAVGGFALYPRHGLDRLAAADTVIVPGQRTDRPVSEALVAALRNAHAGGARLVSICSGAFALAAAGLLDGREAATHWRYAGELQRRHPGVRVNPDVLYVDDGDVLTSAGSAAGIDLCLHLVRRDHGSDVANQVARRLVVAPHREGGQAQFIERPVPADPGEGAVARTMEWALGRLDTRIGLADLAREAHLSPRSFTRHFRRATGTSPARWLLDQRVRASLELLEASSLPVEHVGAAVGIPSAAAYRRHFARAMGVSPAAYRRAFRISADRPAPIGAHR</sequence>
<dbReference type="KEGG" id="sbae:DSM104329_00964"/>
<dbReference type="InterPro" id="IPR009057">
    <property type="entry name" value="Homeodomain-like_sf"/>
</dbReference>
<dbReference type="SMART" id="SM00342">
    <property type="entry name" value="HTH_ARAC"/>
    <property type="match status" value="1"/>
</dbReference>
<dbReference type="PROSITE" id="PS01124">
    <property type="entry name" value="HTH_ARAC_FAMILY_2"/>
    <property type="match status" value="1"/>
</dbReference>
<dbReference type="GO" id="GO:0043565">
    <property type="term" value="F:sequence-specific DNA binding"/>
    <property type="evidence" value="ECO:0007669"/>
    <property type="project" value="InterPro"/>
</dbReference>
<dbReference type="AlphaFoldDB" id="A0A9E6XUT6"/>
<dbReference type="RefSeq" id="WP_259314252.1">
    <property type="nucleotide sequence ID" value="NZ_CP087164.1"/>
</dbReference>
<gene>
    <name evidence="4" type="primary">cdhR_1</name>
    <name evidence="4" type="ORF">DSM104329_00964</name>
</gene>
<dbReference type="Gene3D" id="3.40.50.880">
    <property type="match status" value="1"/>
</dbReference>
<evidence type="ECO:0000313" key="5">
    <source>
        <dbReference type="Proteomes" id="UP001162834"/>
    </source>
</evidence>
<keyword evidence="2" id="KW-0804">Transcription</keyword>
<dbReference type="PANTHER" id="PTHR43130">
    <property type="entry name" value="ARAC-FAMILY TRANSCRIPTIONAL REGULATOR"/>
    <property type="match status" value="1"/>
</dbReference>
<dbReference type="Pfam" id="PF01965">
    <property type="entry name" value="DJ-1_PfpI"/>
    <property type="match status" value="1"/>
</dbReference>
<evidence type="ECO:0000313" key="4">
    <source>
        <dbReference type="EMBL" id="UGS34585.1"/>
    </source>
</evidence>
<name>A0A9E6XUT6_9ACTN</name>
<dbReference type="Gene3D" id="1.10.10.60">
    <property type="entry name" value="Homeodomain-like"/>
    <property type="match status" value="1"/>
</dbReference>
<protein>
    <submittedName>
        <fullName evidence="4">HTH-type transcriptional regulator CdhR</fullName>
    </submittedName>
</protein>
<dbReference type="SUPFAM" id="SSF52317">
    <property type="entry name" value="Class I glutamine amidotransferase-like"/>
    <property type="match status" value="1"/>
</dbReference>